<sequence>MQKLFDGRILHTCRCLTGEGRLINKLWLHQLLTRLVAQRSTDFVGIGVIAYRTIENLPVVPLGSRLNADKGLPISGTDDVFKVLAMLATRGSSMHDGFHLIEAKSGDLTHIAQFVSPPLDVALANPLAVWPQGARQMTAKLISTLPQVEAAAVISAEGYIHIYKNGFEDTIGEIQ</sequence>
<protein>
    <recommendedName>
        <fullName evidence="3">DAC domain-containing protein</fullName>
    </recommendedName>
</protein>
<reference evidence="1" key="1">
    <citation type="journal article" date="2020" name="J Glob Antimicrob Resist">
        <title>Genomic characterization of clinical Enterobacter roggenkampii co-harboring blaIMP-1- and blaGES-5-encoding IncP6 and mcr-9-encoding IncHI2 plasmids isolated in Japan.</title>
        <authorList>
            <person name="Umeda K."/>
            <person name="Nakamura H."/>
            <person name="Fukuda A."/>
            <person name="Matsumoto Y."/>
            <person name="Motooka D."/>
            <person name="Nakamura S."/>
            <person name="Yasui Y."/>
            <person name="Yoshida H."/>
            <person name="Kawahara R."/>
        </authorList>
    </citation>
    <scope>NUCLEOTIDE SEQUENCE</scope>
    <source>
        <strain evidence="1">OIPH-N260</strain>
    </source>
</reference>
<name>A0AAU9BRG6_9ENTR</name>
<proteinExistence type="predicted"/>
<dbReference type="AlphaFoldDB" id="A0AAU9BRG6"/>
<accession>A0AAU9BRG6</accession>
<dbReference type="Proteomes" id="UP000595858">
    <property type="component" value="Chromosome"/>
</dbReference>
<gene>
    <name evidence="1" type="ORF">OIPHN260_32160</name>
</gene>
<evidence type="ECO:0008006" key="3">
    <source>
        <dbReference type="Google" id="ProtNLM"/>
    </source>
</evidence>
<organism evidence="1 2">
    <name type="scientific">Enterobacter roggenkampii</name>
    <dbReference type="NCBI Taxonomy" id="1812935"/>
    <lineage>
        <taxon>Bacteria</taxon>
        <taxon>Pseudomonadati</taxon>
        <taxon>Pseudomonadota</taxon>
        <taxon>Gammaproteobacteria</taxon>
        <taxon>Enterobacterales</taxon>
        <taxon>Enterobacteriaceae</taxon>
        <taxon>Enterobacter</taxon>
        <taxon>Enterobacter cloacae complex</taxon>
    </lineage>
</organism>
<evidence type="ECO:0000313" key="1">
    <source>
        <dbReference type="EMBL" id="BCL43714.1"/>
    </source>
</evidence>
<evidence type="ECO:0000313" key="2">
    <source>
        <dbReference type="Proteomes" id="UP000595858"/>
    </source>
</evidence>
<dbReference type="EMBL" id="AP023447">
    <property type="protein sequence ID" value="BCL43714.1"/>
    <property type="molecule type" value="Genomic_DNA"/>
</dbReference>